<reference evidence="3 4" key="1">
    <citation type="journal article" date="2014" name="World J. Microbiol. Biotechnol.">
        <title>Biodiversity and physiological characteristics of Antarctic and Arctic lichens-associated bacteria.</title>
        <authorList>
            <person name="Lee Y.M."/>
            <person name="Kim E.H."/>
            <person name="Lee H.K."/>
            <person name="Hong S.G."/>
        </authorList>
    </citation>
    <scope>NUCLEOTIDE SEQUENCE [LARGE SCALE GENOMIC DNA]</scope>
    <source>
        <strain evidence="3 4">PAMC 26569</strain>
    </source>
</reference>
<dbReference type="KEGG" id="lck:HN018_12245"/>
<dbReference type="AlphaFoldDB" id="A0A6M8HR02"/>
<dbReference type="RefSeq" id="WP_171835656.1">
    <property type="nucleotide sequence ID" value="NZ_CP053708.1"/>
</dbReference>
<keyword evidence="2" id="KW-1133">Transmembrane helix</keyword>
<organism evidence="3 4">
    <name type="scientific">Lichenicola cladoniae</name>
    <dbReference type="NCBI Taxonomy" id="1484109"/>
    <lineage>
        <taxon>Bacteria</taxon>
        <taxon>Pseudomonadati</taxon>
        <taxon>Pseudomonadota</taxon>
        <taxon>Alphaproteobacteria</taxon>
        <taxon>Acetobacterales</taxon>
        <taxon>Acetobacteraceae</taxon>
        <taxon>Lichenicola</taxon>
    </lineage>
</organism>
<dbReference type="Proteomes" id="UP000500767">
    <property type="component" value="Chromosome"/>
</dbReference>
<feature type="region of interest" description="Disordered" evidence="1">
    <location>
        <begin position="156"/>
        <end position="193"/>
    </location>
</feature>
<evidence type="ECO:0000313" key="3">
    <source>
        <dbReference type="EMBL" id="QKE90705.1"/>
    </source>
</evidence>
<feature type="transmembrane region" description="Helical" evidence="2">
    <location>
        <begin position="21"/>
        <end position="45"/>
    </location>
</feature>
<gene>
    <name evidence="3" type="ORF">HN018_12245</name>
</gene>
<feature type="compositionally biased region" description="Low complexity" evidence="1">
    <location>
        <begin position="162"/>
        <end position="174"/>
    </location>
</feature>
<feature type="compositionally biased region" description="Basic residues" evidence="1">
    <location>
        <begin position="184"/>
        <end position="193"/>
    </location>
</feature>
<evidence type="ECO:0000256" key="1">
    <source>
        <dbReference type="SAM" id="MobiDB-lite"/>
    </source>
</evidence>
<feature type="transmembrane region" description="Helical" evidence="2">
    <location>
        <begin position="120"/>
        <end position="141"/>
    </location>
</feature>
<feature type="transmembrane region" description="Helical" evidence="2">
    <location>
        <begin position="57"/>
        <end position="74"/>
    </location>
</feature>
<proteinExistence type="predicted"/>
<accession>A0A6M8HR02</accession>
<evidence type="ECO:0000313" key="4">
    <source>
        <dbReference type="Proteomes" id="UP000500767"/>
    </source>
</evidence>
<keyword evidence="2" id="KW-0812">Transmembrane</keyword>
<protein>
    <submittedName>
        <fullName evidence="3">Uncharacterized protein</fullName>
    </submittedName>
</protein>
<dbReference type="EMBL" id="CP053708">
    <property type="protein sequence ID" value="QKE90705.1"/>
    <property type="molecule type" value="Genomic_DNA"/>
</dbReference>
<name>A0A6M8HR02_9PROT</name>
<keyword evidence="4" id="KW-1185">Reference proteome</keyword>
<feature type="transmembrane region" description="Helical" evidence="2">
    <location>
        <begin position="86"/>
        <end position="105"/>
    </location>
</feature>
<evidence type="ECO:0000256" key="2">
    <source>
        <dbReference type="SAM" id="Phobius"/>
    </source>
</evidence>
<keyword evidence="2" id="KW-0472">Membrane</keyword>
<sequence>MSSSHQDAMAYWQRLRKDKPSNLAIGGLVIGAFVTTLSLIALVFPHSDGAMHNRGSALYWLLMLPFVLWAWDLSTFSPRSVRTIRPAAIVLPVVSLLLLVIAYNSDKGVLDSSHDTDVELWLFAIAFIITVACSLLSVLALQRSLLQSEGPDRRLMKPSEIAQRAAASRQALRAPKTVPPGRERSRRKPHKAD</sequence>